<proteinExistence type="predicted"/>
<comment type="caution">
    <text evidence="2">The sequence shown here is derived from an EMBL/GenBank/DDBJ whole genome shotgun (WGS) entry which is preliminary data.</text>
</comment>
<feature type="region of interest" description="Disordered" evidence="1">
    <location>
        <begin position="288"/>
        <end position="315"/>
    </location>
</feature>
<feature type="compositionally biased region" description="Basic and acidic residues" evidence="1">
    <location>
        <begin position="296"/>
        <end position="315"/>
    </location>
</feature>
<dbReference type="PANTHER" id="PTHR36338">
    <property type="entry name" value="OS02G0495900 PROTEIN"/>
    <property type="match status" value="1"/>
</dbReference>
<evidence type="ECO:0000313" key="3">
    <source>
        <dbReference type="Proteomes" id="UP000886885"/>
    </source>
</evidence>
<name>A0A8X7Z2Z9_POPTO</name>
<gene>
    <name evidence="2" type="ORF">POTOM_036491</name>
</gene>
<dbReference type="Proteomes" id="UP000886885">
    <property type="component" value="Chromosome 10A"/>
</dbReference>
<dbReference type="PANTHER" id="PTHR36338:SF1">
    <property type="entry name" value="OS02G0495900 PROTEIN"/>
    <property type="match status" value="1"/>
</dbReference>
<accession>A0A8X7Z2Z9</accession>
<sequence>MSSRRNHRRSLCGMRKIAQIWILRVGKTRFDLFESDVVHPFLPCPSWNSAFPNLVDPAEINLKGTVSNFPQGGAAREILRERTANGQAILLGGVEDVDTVGEERGLEVDREEDKRLKAILLRIRYIMRCRSRCDWVFRDANHQLPQPRARRIPLYEHIKRKSGSGVKLLKGASISIELQTGMKVHGSDLRVTALDTWVSSSLISVSYPRVKIAPKSWVMVNNYHPFHLQMEVHVDKFCLLEFLNQMMGKVNRERMAVYLGELQRKEDTNDRYVAALRGETFTRNPYARIQSIPKRKNTEADKEQKLDNDQRKQIS</sequence>
<evidence type="ECO:0000256" key="1">
    <source>
        <dbReference type="SAM" id="MobiDB-lite"/>
    </source>
</evidence>
<dbReference type="AlphaFoldDB" id="A0A8X7Z2Z9"/>
<reference evidence="2" key="1">
    <citation type="journal article" date="2020" name="bioRxiv">
        <title>Hybrid origin of Populus tomentosa Carr. identified through genome sequencing and phylogenomic analysis.</title>
        <authorList>
            <person name="An X."/>
            <person name="Gao K."/>
            <person name="Chen Z."/>
            <person name="Li J."/>
            <person name="Yang X."/>
            <person name="Yang X."/>
            <person name="Zhou J."/>
            <person name="Guo T."/>
            <person name="Zhao T."/>
            <person name="Huang S."/>
            <person name="Miao D."/>
            <person name="Khan W.U."/>
            <person name="Rao P."/>
            <person name="Ye M."/>
            <person name="Lei B."/>
            <person name="Liao W."/>
            <person name="Wang J."/>
            <person name="Ji L."/>
            <person name="Li Y."/>
            <person name="Guo B."/>
            <person name="Mustafa N.S."/>
            <person name="Li S."/>
            <person name="Yun Q."/>
            <person name="Keller S.R."/>
            <person name="Mao J."/>
            <person name="Zhang R."/>
            <person name="Strauss S.H."/>
        </authorList>
    </citation>
    <scope>NUCLEOTIDE SEQUENCE</scope>
    <source>
        <strain evidence="2">GM15</strain>
        <tissue evidence="2">Leaf</tissue>
    </source>
</reference>
<evidence type="ECO:0000313" key="2">
    <source>
        <dbReference type="EMBL" id="KAG6759992.1"/>
    </source>
</evidence>
<organism evidence="2 3">
    <name type="scientific">Populus tomentosa</name>
    <name type="common">Chinese white poplar</name>
    <dbReference type="NCBI Taxonomy" id="118781"/>
    <lineage>
        <taxon>Eukaryota</taxon>
        <taxon>Viridiplantae</taxon>
        <taxon>Streptophyta</taxon>
        <taxon>Embryophyta</taxon>
        <taxon>Tracheophyta</taxon>
        <taxon>Spermatophyta</taxon>
        <taxon>Magnoliopsida</taxon>
        <taxon>eudicotyledons</taxon>
        <taxon>Gunneridae</taxon>
        <taxon>Pentapetalae</taxon>
        <taxon>rosids</taxon>
        <taxon>fabids</taxon>
        <taxon>Malpighiales</taxon>
        <taxon>Salicaceae</taxon>
        <taxon>Saliceae</taxon>
        <taxon>Populus</taxon>
    </lineage>
</organism>
<dbReference type="EMBL" id="JAAWWB010000019">
    <property type="protein sequence ID" value="KAG6759992.1"/>
    <property type="molecule type" value="Genomic_DNA"/>
</dbReference>
<protein>
    <submittedName>
        <fullName evidence="2">Uncharacterized protein</fullName>
    </submittedName>
</protein>
<keyword evidence="3" id="KW-1185">Reference proteome</keyword>